<feature type="domain" description="DNA binding HTH" evidence="3">
    <location>
        <begin position="244"/>
        <end position="280"/>
    </location>
</feature>
<dbReference type="InterPro" id="IPR003018">
    <property type="entry name" value="GAF"/>
</dbReference>
<dbReference type="SUPFAM" id="SSF46689">
    <property type="entry name" value="Homeodomain-like"/>
    <property type="match status" value="1"/>
</dbReference>
<dbReference type="SUPFAM" id="SSF55781">
    <property type="entry name" value="GAF domain-like"/>
    <property type="match status" value="1"/>
</dbReference>
<dbReference type="EMBL" id="PXNQ02000004">
    <property type="protein sequence ID" value="RNF35076.1"/>
    <property type="molecule type" value="Genomic_DNA"/>
</dbReference>
<dbReference type="Pfam" id="PF02954">
    <property type="entry name" value="HTH_8"/>
    <property type="match status" value="1"/>
</dbReference>
<reference evidence="4" key="1">
    <citation type="submission" date="2018-05" db="EMBL/GenBank/DDBJ databases">
        <title>Reclassification of Methylarcula marina and Methylarcula terricola as Paracoccus methylarcula sp.nov., comb.nov. and Paracoccus terricola comb.nov.</title>
        <authorList>
            <person name="Shmareva M.N."/>
            <person name="Doronina N.V."/>
            <person name="Vasilenko O.V."/>
            <person name="Tarlachkov S.V."/>
            <person name="Trotsenko Y.A."/>
        </authorList>
    </citation>
    <scope>NUCLEOTIDE SEQUENCE [LARGE SCALE GENOMIC DNA]</scope>
    <source>
        <strain evidence="4">VKM B-2159</strain>
    </source>
</reference>
<evidence type="ECO:0000313" key="5">
    <source>
        <dbReference type="Proteomes" id="UP000238137"/>
    </source>
</evidence>
<comment type="caution">
    <text evidence="4">The sequence shown here is derived from an EMBL/GenBank/DDBJ whole genome shotgun (WGS) entry which is preliminary data.</text>
</comment>
<feature type="domain" description="GAF" evidence="2">
    <location>
        <begin position="40"/>
        <end position="161"/>
    </location>
</feature>
<dbReference type="InterPro" id="IPR002197">
    <property type="entry name" value="HTH_Fis"/>
</dbReference>
<dbReference type="Pfam" id="PF01590">
    <property type="entry name" value="GAF"/>
    <property type="match status" value="1"/>
</dbReference>
<gene>
    <name evidence="4" type="ORF">A7A09_007655</name>
</gene>
<evidence type="ECO:0000259" key="3">
    <source>
        <dbReference type="Pfam" id="PF02954"/>
    </source>
</evidence>
<evidence type="ECO:0000313" key="4">
    <source>
        <dbReference type="EMBL" id="RNF35076.1"/>
    </source>
</evidence>
<protein>
    <submittedName>
        <fullName evidence="4">Sigma-54-dependent Fis family transcriptional regulator</fullName>
    </submittedName>
</protein>
<evidence type="ECO:0000256" key="1">
    <source>
        <dbReference type="SAM" id="MobiDB-lite"/>
    </source>
</evidence>
<dbReference type="OrthoDB" id="9805953at2"/>
<accession>A0A3R7SD55</accession>
<dbReference type="Gene3D" id="3.30.450.40">
    <property type="match status" value="1"/>
</dbReference>
<proteinExistence type="predicted"/>
<dbReference type="PRINTS" id="PR01590">
    <property type="entry name" value="HTHFIS"/>
</dbReference>
<dbReference type="AlphaFoldDB" id="A0A3R7SD55"/>
<sequence>MMKHGLDPGDRRRPERLTRPELTARREAMERFLHVATPQLDQLYNLVCLSGCNVLLTDAEGVVLDQRMSEADAAQFRDWGLWQGADWSEAVQGTNGIGTCLVEGRQVTIHRDEHFHTRNIGMSCMDAPIWGPDGKLLAALDVSSARADQTERYNRLISAQVAQTARAIEAVFFRASFPEARIVVASDEGGDAAMLLAVDKDDLAIGATRAARRALGLEREGAIRPRPAADLLGRDDDMSGFDKAERAAVTRALARAGGNVSAAARALGIGRATMYRRMARLGLGEKQP</sequence>
<dbReference type="InterPro" id="IPR009057">
    <property type="entry name" value="Homeodomain-like_sf"/>
</dbReference>
<evidence type="ECO:0000259" key="2">
    <source>
        <dbReference type="Pfam" id="PF01590"/>
    </source>
</evidence>
<organism evidence="4 5">
    <name type="scientific">Paracoccus methylarcula</name>
    <dbReference type="NCBI Taxonomy" id="72022"/>
    <lineage>
        <taxon>Bacteria</taxon>
        <taxon>Pseudomonadati</taxon>
        <taxon>Pseudomonadota</taxon>
        <taxon>Alphaproteobacteria</taxon>
        <taxon>Rhodobacterales</taxon>
        <taxon>Paracoccaceae</taxon>
        <taxon>Paracoccus</taxon>
    </lineage>
</organism>
<dbReference type="GO" id="GO:0043565">
    <property type="term" value="F:sequence-specific DNA binding"/>
    <property type="evidence" value="ECO:0007669"/>
    <property type="project" value="InterPro"/>
</dbReference>
<feature type="region of interest" description="Disordered" evidence="1">
    <location>
        <begin position="1"/>
        <end position="21"/>
    </location>
</feature>
<dbReference type="Gene3D" id="1.10.10.60">
    <property type="entry name" value="Homeodomain-like"/>
    <property type="match status" value="1"/>
</dbReference>
<name>A0A3R7SD55_9RHOB</name>
<keyword evidence="5" id="KW-1185">Reference proteome</keyword>
<dbReference type="Proteomes" id="UP000238137">
    <property type="component" value="Unassembled WGS sequence"/>
</dbReference>
<dbReference type="InterPro" id="IPR029016">
    <property type="entry name" value="GAF-like_dom_sf"/>
</dbReference>